<accession>A0A543B3N5</accession>
<comment type="caution">
    <text evidence="1">The sequence shown here is derived from an EMBL/GenBank/DDBJ whole genome shotgun (WGS) entry which is preliminary data.</text>
</comment>
<dbReference type="SUPFAM" id="SSF55469">
    <property type="entry name" value="FMN-dependent nitroreductase-like"/>
    <property type="match status" value="1"/>
</dbReference>
<dbReference type="OrthoDB" id="8156917at2"/>
<protein>
    <recommendedName>
        <fullName evidence="3">Nitroreductase family protein</fullName>
    </recommendedName>
</protein>
<dbReference type="NCBIfam" id="NF047509">
    <property type="entry name" value="Rv3131_FMN_oxido"/>
    <property type="match status" value="1"/>
</dbReference>
<evidence type="ECO:0008006" key="3">
    <source>
        <dbReference type="Google" id="ProtNLM"/>
    </source>
</evidence>
<evidence type="ECO:0000313" key="2">
    <source>
        <dbReference type="Proteomes" id="UP000317043"/>
    </source>
</evidence>
<dbReference type="Proteomes" id="UP000317043">
    <property type="component" value="Unassembled WGS sequence"/>
</dbReference>
<organism evidence="1 2">
    <name type="scientific">Stackebrandtia endophytica</name>
    <dbReference type="NCBI Taxonomy" id="1496996"/>
    <lineage>
        <taxon>Bacteria</taxon>
        <taxon>Bacillati</taxon>
        <taxon>Actinomycetota</taxon>
        <taxon>Actinomycetes</taxon>
        <taxon>Glycomycetales</taxon>
        <taxon>Glycomycetaceae</taxon>
        <taxon>Stackebrandtia</taxon>
    </lineage>
</organism>
<name>A0A543B3N5_9ACTN</name>
<sequence>MNQHERVASTSAPADVGAILAAAAGAARYAPSIHNTQPWRWRTLDSAIELSAEWDRRLPAGDPSGRMLTISCGASLAYATAAVAAQGRRPIVSRFPHSDALATVEVGEVLSDHTAESELFRALMLRQTDRRPLREPAPTPEQIDAIRRGAEQHGAHIHLLRRDQVIRLATAADTARRLESADTARKRELDEWVAVGEDAPGVPDSTIPAPGGHYLVPPRFQAGRLPIDHSGGDAAAAYLMLVTDEDDQHAWLRGGEALVYAWAAAIQAGLVVMPLSSVVEIAETRLGLYRILSDIGHPLLIMRVGHPDPTAEPPMTPRYHVPMPS</sequence>
<gene>
    <name evidence="1" type="ORF">FB566_5047</name>
</gene>
<reference evidence="1 2" key="1">
    <citation type="submission" date="2019-06" db="EMBL/GenBank/DDBJ databases">
        <title>Sequencing the genomes of 1000 actinobacteria strains.</title>
        <authorList>
            <person name="Klenk H.-P."/>
        </authorList>
    </citation>
    <scope>NUCLEOTIDE SEQUENCE [LARGE SCALE GENOMIC DNA]</scope>
    <source>
        <strain evidence="1 2">DSM 45928</strain>
    </source>
</reference>
<dbReference type="EMBL" id="VFOW01000001">
    <property type="protein sequence ID" value="TQL79441.1"/>
    <property type="molecule type" value="Genomic_DNA"/>
</dbReference>
<dbReference type="InterPro" id="IPR000415">
    <property type="entry name" value="Nitroreductase-like"/>
</dbReference>
<proteinExistence type="predicted"/>
<evidence type="ECO:0000313" key="1">
    <source>
        <dbReference type="EMBL" id="TQL79441.1"/>
    </source>
</evidence>
<dbReference type="Gene3D" id="3.40.109.10">
    <property type="entry name" value="NADH Oxidase"/>
    <property type="match status" value="1"/>
</dbReference>
<dbReference type="RefSeq" id="WP_142044746.1">
    <property type="nucleotide sequence ID" value="NZ_JBHTGS010000002.1"/>
</dbReference>
<keyword evidence="2" id="KW-1185">Reference proteome</keyword>
<dbReference type="InParanoid" id="A0A543B3N5"/>
<dbReference type="GO" id="GO:0016491">
    <property type="term" value="F:oxidoreductase activity"/>
    <property type="evidence" value="ECO:0007669"/>
    <property type="project" value="InterPro"/>
</dbReference>
<dbReference type="AlphaFoldDB" id="A0A543B3N5"/>